<dbReference type="AlphaFoldDB" id="A0A4C1TQ94"/>
<dbReference type="Proteomes" id="UP000299102">
    <property type="component" value="Unassembled WGS sequence"/>
</dbReference>
<proteinExistence type="predicted"/>
<dbReference type="EMBL" id="BGZK01000077">
    <property type="protein sequence ID" value="GBP16124.1"/>
    <property type="molecule type" value="Genomic_DNA"/>
</dbReference>
<accession>A0A4C1TQ94</accession>
<gene>
    <name evidence="1" type="ORF">EVAR_9845_1</name>
</gene>
<name>A0A4C1TQ94_EUMVA</name>
<sequence>MSSLLGNEVGYLDAPRDFDGFFCFGVKRGPVVSRRAWRADGAIAPGRPPPPVYLTPLLGPRQGFCKPRLREQRRFQRSITLEYAPGLRSVRYCSILILSAQPVARSTFLLLLSLSNNGYFVKTSSSHVQGQSGAHYGAWPSKPSRWLRLGRGLPMTVVIIAMTASRSNGFTWSLGYETMRFNLTPIKKPID</sequence>
<keyword evidence="2" id="KW-1185">Reference proteome</keyword>
<organism evidence="1 2">
    <name type="scientific">Eumeta variegata</name>
    <name type="common">Bagworm moth</name>
    <name type="synonym">Eumeta japonica</name>
    <dbReference type="NCBI Taxonomy" id="151549"/>
    <lineage>
        <taxon>Eukaryota</taxon>
        <taxon>Metazoa</taxon>
        <taxon>Ecdysozoa</taxon>
        <taxon>Arthropoda</taxon>
        <taxon>Hexapoda</taxon>
        <taxon>Insecta</taxon>
        <taxon>Pterygota</taxon>
        <taxon>Neoptera</taxon>
        <taxon>Endopterygota</taxon>
        <taxon>Lepidoptera</taxon>
        <taxon>Glossata</taxon>
        <taxon>Ditrysia</taxon>
        <taxon>Tineoidea</taxon>
        <taxon>Psychidae</taxon>
        <taxon>Oiketicinae</taxon>
        <taxon>Eumeta</taxon>
    </lineage>
</organism>
<protein>
    <submittedName>
        <fullName evidence="1">Uncharacterized protein</fullName>
    </submittedName>
</protein>
<evidence type="ECO:0000313" key="1">
    <source>
        <dbReference type="EMBL" id="GBP16124.1"/>
    </source>
</evidence>
<evidence type="ECO:0000313" key="2">
    <source>
        <dbReference type="Proteomes" id="UP000299102"/>
    </source>
</evidence>
<reference evidence="1 2" key="1">
    <citation type="journal article" date="2019" name="Commun. Biol.">
        <title>The bagworm genome reveals a unique fibroin gene that provides high tensile strength.</title>
        <authorList>
            <person name="Kono N."/>
            <person name="Nakamura H."/>
            <person name="Ohtoshi R."/>
            <person name="Tomita M."/>
            <person name="Numata K."/>
            <person name="Arakawa K."/>
        </authorList>
    </citation>
    <scope>NUCLEOTIDE SEQUENCE [LARGE SCALE GENOMIC DNA]</scope>
</reference>
<comment type="caution">
    <text evidence="1">The sequence shown here is derived from an EMBL/GenBank/DDBJ whole genome shotgun (WGS) entry which is preliminary data.</text>
</comment>